<evidence type="ECO:0000313" key="3">
    <source>
        <dbReference type="EMBL" id="JAC04077.1"/>
    </source>
</evidence>
<evidence type="ECO:0000256" key="2">
    <source>
        <dbReference type="SAM" id="SignalP"/>
    </source>
</evidence>
<proteinExistence type="evidence at transcript level"/>
<feature type="region of interest" description="Disordered" evidence="1">
    <location>
        <begin position="28"/>
        <end position="79"/>
    </location>
</feature>
<keyword evidence="2" id="KW-0732">Signal</keyword>
<organism evidence="3">
    <name type="scientific">Ceratitis capitata</name>
    <name type="common">Mediterranean fruit fly</name>
    <name type="synonym">Tephritis capitata</name>
    <dbReference type="NCBI Taxonomy" id="7213"/>
    <lineage>
        <taxon>Eukaryota</taxon>
        <taxon>Metazoa</taxon>
        <taxon>Ecdysozoa</taxon>
        <taxon>Arthropoda</taxon>
        <taxon>Hexapoda</taxon>
        <taxon>Insecta</taxon>
        <taxon>Pterygota</taxon>
        <taxon>Neoptera</taxon>
        <taxon>Endopterygota</taxon>
        <taxon>Diptera</taxon>
        <taxon>Brachycera</taxon>
        <taxon>Muscomorpha</taxon>
        <taxon>Tephritoidea</taxon>
        <taxon>Tephritidae</taxon>
        <taxon>Ceratitis</taxon>
        <taxon>Ceratitis</taxon>
    </lineage>
</organism>
<feature type="chain" id="PRO_5004909748" evidence="2">
    <location>
        <begin position="25"/>
        <end position="143"/>
    </location>
</feature>
<dbReference type="AlphaFoldDB" id="W8C944"/>
<name>W8C944_CERCA</name>
<protein>
    <submittedName>
        <fullName evidence="3">Uncharacterized protein</fullName>
    </submittedName>
</protein>
<accession>W8C944</accession>
<feature type="compositionally biased region" description="Acidic residues" evidence="1">
    <location>
        <begin position="33"/>
        <end position="48"/>
    </location>
</feature>
<dbReference type="OrthoDB" id="7960203at2759"/>
<dbReference type="EMBL" id="GAMC01002479">
    <property type="protein sequence ID" value="JAC04077.1"/>
    <property type="molecule type" value="mRNA"/>
</dbReference>
<reference evidence="3" key="1">
    <citation type="submission" date="2013-07" db="EMBL/GenBank/DDBJ databases">
        <authorList>
            <person name="Geib S."/>
        </authorList>
    </citation>
    <scope>NUCLEOTIDE SEQUENCE</scope>
</reference>
<evidence type="ECO:0000256" key="1">
    <source>
        <dbReference type="SAM" id="MobiDB-lite"/>
    </source>
</evidence>
<reference evidence="3" key="2">
    <citation type="journal article" date="2014" name="BMC Genomics">
        <title>A genomic perspective to assessing quality of mass-reared SIT flies used in Mediterranean fruit fly (Ceratitis capitata) eradication in California.</title>
        <authorList>
            <person name="Calla B."/>
            <person name="Hall B."/>
            <person name="Hou S."/>
            <person name="Geib S.M."/>
        </authorList>
    </citation>
    <scope>NUCLEOTIDE SEQUENCE</scope>
</reference>
<sequence>MLSLRPTILLFTLILLVAVVFVAADDINTTPPSEEDDNSSSEETVEDSNESRRKRSLETSLETNNKGEEGKMTGRAGIPGLPDPATILKIAQILQALGEKIVPILVEGNSAASLVAEKVGKDYKFVKNFKKELDSLTDELKPK</sequence>
<feature type="signal peptide" evidence="2">
    <location>
        <begin position="1"/>
        <end position="24"/>
    </location>
</feature>